<proteinExistence type="predicted"/>
<organism evidence="2 3">
    <name type="scientific">Streptomyces populi</name>
    <dbReference type="NCBI Taxonomy" id="2058924"/>
    <lineage>
        <taxon>Bacteria</taxon>
        <taxon>Bacillati</taxon>
        <taxon>Actinomycetota</taxon>
        <taxon>Actinomycetes</taxon>
        <taxon>Kitasatosporales</taxon>
        <taxon>Streptomycetaceae</taxon>
        <taxon>Streptomyces</taxon>
    </lineage>
</organism>
<evidence type="ECO:0000313" key="3">
    <source>
        <dbReference type="Proteomes" id="UP000236178"/>
    </source>
</evidence>
<protein>
    <submittedName>
        <fullName evidence="2">Uncharacterized protein</fullName>
    </submittedName>
</protein>
<comment type="caution">
    <text evidence="2">The sequence shown here is derived from an EMBL/GenBank/DDBJ whole genome shotgun (WGS) entry which is preliminary data.</text>
</comment>
<reference evidence="2 3" key="1">
    <citation type="submission" date="2017-12" db="EMBL/GenBank/DDBJ databases">
        <title>Streptomyces populusis sp. nov., a novel endophytic actinobacterium isolated from stems of Populus adenopoda Maxim.</title>
        <authorList>
            <person name="Wang Z."/>
        </authorList>
    </citation>
    <scope>NUCLEOTIDE SEQUENCE [LARGE SCALE GENOMIC DNA]</scope>
    <source>
        <strain evidence="2 3">A249</strain>
    </source>
</reference>
<name>A0A2I0SGD0_9ACTN</name>
<keyword evidence="3" id="KW-1185">Reference proteome</keyword>
<feature type="region of interest" description="Disordered" evidence="1">
    <location>
        <begin position="8"/>
        <end position="30"/>
    </location>
</feature>
<gene>
    <name evidence="2" type="ORF">CW362_32080</name>
</gene>
<dbReference type="EMBL" id="PJOS01000089">
    <property type="protein sequence ID" value="PKT68982.1"/>
    <property type="molecule type" value="Genomic_DNA"/>
</dbReference>
<accession>A0A2I0SGD0</accession>
<evidence type="ECO:0000313" key="2">
    <source>
        <dbReference type="EMBL" id="PKT68982.1"/>
    </source>
</evidence>
<dbReference type="AlphaFoldDB" id="A0A2I0SGD0"/>
<dbReference type="Proteomes" id="UP000236178">
    <property type="component" value="Unassembled WGS sequence"/>
</dbReference>
<evidence type="ECO:0000256" key="1">
    <source>
        <dbReference type="SAM" id="MobiDB-lite"/>
    </source>
</evidence>
<sequence>MWQLLEAASTVPRAAVDDRPSGRDVPAARRPYLRVTPTGPYDWRLTPIHLRGLTTPVVCATTVEP</sequence>